<evidence type="ECO:0000313" key="2">
    <source>
        <dbReference type="Proteomes" id="UP000037594"/>
    </source>
</evidence>
<organism evidence="1 2">
    <name type="scientific">Mycolicibacterium conceptionense</name>
    <dbReference type="NCBI Taxonomy" id="451644"/>
    <lineage>
        <taxon>Bacteria</taxon>
        <taxon>Bacillati</taxon>
        <taxon>Actinomycetota</taxon>
        <taxon>Actinomycetes</taxon>
        <taxon>Mycobacteriales</taxon>
        <taxon>Mycobacteriaceae</taxon>
        <taxon>Mycolicibacterium</taxon>
    </lineage>
</organism>
<proteinExistence type="predicted"/>
<dbReference type="OrthoDB" id="4763355at2"/>
<dbReference type="EMBL" id="LFOD01000003">
    <property type="protein sequence ID" value="KMV19671.1"/>
    <property type="molecule type" value="Genomic_DNA"/>
</dbReference>
<protein>
    <submittedName>
        <fullName evidence="1">Uncharacterized protein</fullName>
    </submittedName>
</protein>
<comment type="caution">
    <text evidence="1">The sequence shown here is derived from an EMBL/GenBank/DDBJ whole genome shotgun (WGS) entry which is preliminary data.</text>
</comment>
<dbReference type="AlphaFoldDB" id="A0A0J8UEF9"/>
<dbReference type="Proteomes" id="UP000037594">
    <property type="component" value="Unassembled WGS sequence"/>
</dbReference>
<dbReference type="PATRIC" id="fig|451644.5.peg.1322"/>
<accession>A0A0J8UEF9</accession>
<gene>
    <name evidence="1" type="ORF">ACT17_06445</name>
</gene>
<dbReference type="RefSeq" id="WP_048895615.1">
    <property type="nucleotide sequence ID" value="NZ_LFOD01000003.1"/>
</dbReference>
<name>A0A0J8UEF9_9MYCO</name>
<reference evidence="1 2" key="1">
    <citation type="submission" date="2015-06" db="EMBL/GenBank/DDBJ databases">
        <title>Genome sequence of Mycobacterium conceptionense strain MLE.</title>
        <authorList>
            <person name="Greninger A.L."/>
            <person name="Cunningham G."/>
            <person name="Chiu C.Y."/>
            <person name="Miller S."/>
        </authorList>
    </citation>
    <scope>NUCLEOTIDE SEQUENCE [LARGE SCALE GENOMIC DNA]</scope>
    <source>
        <strain evidence="1 2">MLE</strain>
    </source>
</reference>
<sequence length="196" mass="21097">MTCAYETRTALYTTVEHAAAMALSVAATSTSDPVRAQSARRLYPLIDHSAAGDGGLARRRASALTALIADVSSSAPADDPRRGLVLAAEQWMLHPMPETGATLLHAARHTALSPCTTPEMVERAWLVGPGIELALAGMRTRGLDGELSAPFLSLTRAAAEHVVPMVWVAHQIGVPRDRLYRCIRAVDQQQWRSLLP</sequence>
<evidence type="ECO:0000313" key="1">
    <source>
        <dbReference type="EMBL" id="KMV19671.1"/>
    </source>
</evidence>